<protein>
    <submittedName>
        <fullName evidence="2">Uncharacterized protein</fullName>
    </submittedName>
</protein>
<evidence type="ECO:0000313" key="2">
    <source>
        <dbReference type="EMBL" id="KID86754.1"/>
    </source>
</evidence>
<evidence type="ECO:0000313" key="3">
    <source>
        <dbReference type="Proteomes" id="UP000031192"/>
    </source>
</evidence>
<reference evidence="2 3" key="1">
    <citation type="journal article" date="2014" name="Proc. Natl. Acad. Sci. U.S.A.">
        <title>Trajectory and genomic determinants of fungal-pathogen speciation and host adaptation.</title>
        <authorList>
            <person name="Hu X."/>
            <person name="Xiao G."/>
            <person name="Zheng P."/>
            <person name="Shang Y."/>
            <person name="Su Y."/>
            <person name="Zhang X."/>
            <person name="Liu X."/>
            <person name="Zhan S."/>
            <person name="St Leger R.J."/>
            <person name="Wang C."/>
        </authorList>
    </citation>
    <scope>NUCLEOTIDE SEQUENCE [LARGE SCALE GENOMIC DNA]</scope>
    <source>
        <strain evidence="2 3">ARSEF 977</strain>
    </source>
</reference>
<keyword evidence="3" id="KW-1185">Reference proteome</keyword>
<comment type="caution">
    <text evidence="2">The sequence shown here is derived from an EMBL/GenBank/DDBJ whole genome shotgun (WGS) entry which is preliminary data.</text>
</comment>
<organism evidence="2 3">
    <name type="scientific">Metarhizium guizhouense (strain ARSEF 977)</name>
    <dbReference type="NCBI Taxonomy" id="1276136"/>
    <lineage>
        <taxon>Eukaryota</taxon>
        <taxon>Fungi</taxon>
        <taxon>Dikarya</taxon>
        <taxon>Ascomycota</taxon>
        <taxon>Pezizomycotina</taxon>
        <taxon>Sordariomycetes</taxon>
        <taxon>Hypocreomycetidae</taxon>
        <taxon>Hypocreales</taxon>
        <taxon>Clavicipitaceae</taxon>
        <taxon>Metarhizium</taxon>
    </lineage>
</organism>
<feature type="coiled-coil region" evidence="1">
    <location>
        <begin position="7"/>
        <end position="34"/>
    </location>
</feature>
<accession>A0A0B4I2L5</accession>
<gene>
    <name evidence="2" type="ORF">MGU_06226</name>
</gene>
<dbReference type="CDD" id="cd14686">
    <property type="entry name" value="bZIP"/>
    <property type="match status" value="1"/>
</dbReference>
<keyword evidence="1" id="KW-0175">Coiled coil</keyword>
<proteinExistence type="predicted"/>
<sequence>MSDKDRIAELERLLEEVTRKNERLREEDRRKNQKSTLSEYLYNCHFHIYLKLRLLPPYPGLPVPATPVDGKFYPKRLLPWRTFAHQWELRFNDLRAACAQERRFLSELDTKIIGGLFEGNTARYISDVWYFEWFAIEQPVGKILAPIWDDKGLRGRYPFADIRVKSAGEMPWFGEHIIARENRPYRFGIQTSLDGSEHYAFVFDYQHDYVLSVEHLQEALQMETLFVDVNTRVMSKSDTRQGNAQEAWQEYIASILIRVFNFMIGYGVSYGYVAAGKFYIFLYYNPTEPQTLYHHLCVPENVIEMVSFEFNEDTMLHVGK</sequence>
<dbReference type="AlphaFoldDB" id="A0A0B4I2L5"/>
<name>A0A0B4I2L5_METGA</name>
<evidence type="ECO:0000256" key="1">
    <source>
        <dbReference type="SAM" id="Coils"/>
    </source>
</evidence>
<dbReference type="HOGENOM" id="CLU_075355_0_0_1"/>
<dbReference type="Proteomes" id="UP000031192">
    <property type="component" value="Unassembled WGS sequence"/>
</dbReference>
<dbReference type="EMBL" id="AZNH01000020">
    <property type="protein sequence ID" value="KID86754.1"/>
    <property type="molecule type" value="Genomic_DNA"/>
</dbReference>
<dbReference type="OrthoDB" id="5152817at2759"/>